<evidence type="ECO:0000256" key="1">
    <source>
        <dbReference type="SAM" id="MobiDB-lite"/>
    </source>
</evidence>
<feature type="region of interest" description="Disordered" evidence="1">
    <location>
        <begin position="1"/>
        <end position="21"/>
    </location>
</feature>
<evidence type="ECO:0000313" key="2">
    <source>
        <dbReference type="EMBL" id="RKP33164.1"/>
    </source>
</evidence>
<accession>A0A4P9ZIY0</accession>
<dbReference type="AlphaFoldDB" id="A0A4P9ZIY0"/>
<organism evidence="2 3">
    <name type="scientific">Dimargaris cristalligena</name>
    <dbReference type="NCBI Taxonomy" id="215637"/>
    <lineage>
        <taxon>Eukaryota</taxon>
        <taxon>Fungi</taxon>
        <taxon>Fungi incertae sedis</taxon>
        <taxon>Zoopagomycota</taxon>
        <taxon>Kickxellomycotina</taxon>
        <taxon>Dimargaritomycetes</taxon>
        <taxon>Dimargaritales</taxon>
        <taxon>Dimargaritaceae</taxon>
        <taxon>Dimargaris</taxon>
    </lineage>
</organism>
<evidence type="ECO:0000313" key="3">
    <source>
        <dbReference type="Proteomes" id="UP000268162"/>
    </source>
</evidence>
<dbReference type="Proteomes" id="UP000268162">
    <property type="component" value="Unassembled WGS sequence"/>
</dbReference>
<dbReference type="EMBL" id="ML004277">
    <property type="protein sequence ID" value="RKP33164.1"/>
    <property type="molecule type" value="Genomic_DNA"/>
</dbReference>
<protein>
    <submittedName>
        <fullName evidence="2">Uncharacterized protein</fullName>
    </submittedName>
</protein>
<name>A0A4P9ZIY0_9FUNG</name>
<proteinExistence type="predicted"/>
<keyword evidence="3" id="KW-1185">Reference proteome</keyword>
<reference evidence="3" key="1">
    <citation type="journal article" date="2018" name="Nat. Microbiol.">
        <title>Leveraging single-cell genomics to expand the fungal tree of life.</title>
        <authorList>
            <person name="Ahrendt S.R."/>
            <person name="Quandt C.A."/>
            <person name="Ciobanu D."/>
            <person name="Clum A."/>
            <person name="Salamov A."/>
            <person name="Andreopoulos B."/>
            <person name="Cheng J.F."/>
            <person name="Woyke T."/>
            <person name="Pelin A."/>
            <person name="Henrissat B."/>
            <person name="Reynolds N.K."/>
            <person name="Benny G.L."/>
            <person name="Smith M.E."/>
            <person name="James T.Y."/>
            <person name="Grigoriev I.V."/>
        </authorList>
    </citation>
    <scope>NUCLEOTIDE SEQUENCE [LARGE SCALE GENOMIC DNA]</scope>
    <source>
        <strain evidence="3">RSA 468</strain>
    </source>
</reference>
<sequence length="229" mass="25916">MSGKWENMDDNSQPKEKTGMMYGSLPLEVQQQMDDNPYTQDSSQPAEASEGNQKLVYFNGNDQEFANHNGFLEIYMKGDIQQTIFTNWFDKEFRYYVIYMLIGVFVTKNNLALLALELGFGDQADILKNLKQHAWSASECAFQLGFTIATEILVTETRKYWSKGLQPSASCGRASILNRNLYIKRTTLAEGSTDTSVSLFTNSLILPQDLNLPESAFQDSTLTNHLVDE</sequence>
<gene>
    <name evidence="2" type="ORF">BJ085DRAFT_29514</name>
</gene>